<evidence type="ECO:0000256" key="4">
    <source>
        <dbReference type="ARBA" id="ARBA00023239"/>
    </source>
</evidence>
<dbReference type="GO" id="GO:0016832">
    <property type="term" value="F:aldehyde-lyase activity"/>
    <property type="evidence" value="ECO:0007669"/>
    <property type="project" value="TreeGrafter"/>
</dbReference>
<dbReference type="Proteomes" id="UP000199478">
    <property type="component" value="Unassembled WGS sequence"/>
</dbReference>
<dbReference type="AlphaFoldDB" id="A0A1I6FTN5"/>
<dbReference type="Gene3D" id="3.20.20.60">
    <property type="entry name" value="Phosphoenolpyruvate-binding domains"/>
    <property type="match status" value="1"/>
</dbReference>
<dbReference type="GO" id="GO:0046872">
    <property type="term" value="F:metal ion binding"/>
    <property type="evidence" value="ECO:0007669"/>
    <property type="project" value="UniProtKB-KW"/>
</dbReference>
<dbReference type="InterPro" id="IPR050251">
    <property type="entry name" value="HpcH-HpaI_aldolase"/>
</dbReference>
<dbReference type="EMBL" id="FOYP01000001">
    <property type="protein sequence ID" value="SFR33283.1"/>
    <property type="molecule type" value="Genomic_DNA"/>
</dbReference>
<evidence type="ECO:0000313" key="9">
    <source>
        <dbReference type="EMBL" id="SFR33283.1"/>
    </source>
</evidence>
<dbReference type="FunFam" id="3.20.20.60:FF:000004">
    <property type="entry name" value="5-keto-4-deoxy-D-glucarate aldolase"/>
    <property type="match status" value="1"/>
</dbReference>
<reference evidence="10" key="1">
    <citation type="submission" date="2016-10" db="EMBL/GenBank/DDBJ databases">
        <authorList>
            <person name="Varghese N."/>
            <person name="Submissions S."/>
        </authorList>
    </citation>
    <scope>NUCLEOTIDE SEQUENCE [LARGE SCALE GENOMIC DNA]</scope>
    <source>
        <strain evidence="10">DSM 26879</strain>
    </source>
</reference>
<evidence type="ECO:0000259" key="8">
    <source>
        <dbReference type="Pfam" id="PF03328"/>
    </source>
</evidence>
<comment type="catalytic activity">
    <reaction evidence="6">
        <text>D-glyceraldehyde + pyruvate = 2-dehydro-3-deoxy-L-galactonate</text>
        <dbReference type="Rhea" id="RHEA:80055"/>
        <dbReference type="ChEBI" id="CHEBI:15361"/>
        <dbReference type="ChEBI" id="CHEBI:17378"/>
        <dbReference type="ChEBI" id="CHEBI:75545"/>
    </reaction>
</comment>
<dbReference type="RefSeq" id="WP_090195948.1">
    <property type="nucleotide sequence ID" value="NZ_FOYP01000001.1"/>
</dbReference>
<dbReference type="OrthoDB" id="9802624at2"/>
<keyword evidence="5" id="KW-0670">Pyruvate</keyword>
<dbReference type="PANTHER" id="PTHR30502:SF0">
    <property type="entry name" value="PHOSPHOENOLPYRUVATE CARBOXYLASE FAMILY PROTEIN"/>
    <property type="match status" value="1"/>
</dbReference>
<dbReference type="SUPFAM" id="SSF51621">
    <property type="entry name" value="Phosphoenolpyruvate/pyruvate domain"/>
    <property type="match status" value="1"/>
</dbReference>
<dbReference type="InterPro" id="IPR040442">
    <property type="entry name" value="Pyrv_kinase-like_dom_sf"/>
</dbReference>
<proteinExistence type="inferred from homology"/>
<dbReference type="InterPro" id="IPR015813">
    <property type="entry name" value="Pyrv/PenolPyrv_kinase-like_dom"/>
</dbReference>
<evidence type="ECO:0000256" key="3">
    <source>
        <dbReference type="ARBA" id="ARBA00022723"/>
    </source>
</evidence>
<evidence type="ECO:0000256" key="1">
    <source>
        <dbReference type="ARBA" id="ARBA00001968"/>
    </source>
</evidence>
<dbReference type="STRING" id="390270.SAMN04488005_0468"/>
<evidence type="ECO:0000256" key="2">
    <source>
        <dbReference type="ARBA" id="ARBA00005568"/>
    </source>
</evidence>
<keyword evidence="4" id="KW-0456">Lyase</keyword>
<keyword evidence="10" id="KW-1185">Reference proteome</keyword>
<dbReference type="PANTHER" id="PTHR30502">
    <property type="entry name" value="2-KETO-3-DEOXY-L-RHAMNONATE ALDOLASE"/>
    <property type="match status" value="1"/>
</dbReference>
<evidence type="ECO:0000256" key="5">
    <source>
        <dbReference type="ARBA" id="ARBA00023317"/>
    </source>
</evidence>
<feature type="domain" description="HpcH/HpaI aldolase/citrate lyase" evidence="8">
    <location>
        <begin position="18"/>
        <end position="244"/>
    </location>
</feature>
<evidence type="ECO:0000256" key="6">
    <source>
        <dbReference type="ARBA" id="ARBA00045074"/>
    </source>
</evidence>
<gene>
    <name evidence="9" type="ORF">SAMN04488005_0468</name>
</gene>
<comment type="similarity">
    <text evidence="2">Belongs to the HpcH/HpaI aldolase family.</text>
</comment>
<keyword evidence="3" id="KW-0479">Metal-binding</keyword>
<accession>A0A1I6FTN5</accession>
<sequence>MKMQTNKFLAALKAHENQIGCWISLASPYAAEVVAGAGFDWLVVDLEHTPGDMQSVLGQLQAIAPYTASTAIVRTPWNDPVMVKRLLDMGPQGILFPMIENAEEARAAIRATRYPPHGVRGVAGAARGNRFGRVTDYYQNVEKQTCVLLQIETCAALDKAAEIGGVEGVDGVFFGPADISADMGLLGQPLHRDVWDRIMPAARKLMDMGVPVGTLVTDPGMAADLLNDGFTFVACGTDVGMLVKATDSLLAQVRQATNKE</sequence>
<evidence type="ECO:0000313" key="10">
    <source>
        <dbReference type="Proteomes" id="UP000199478"/>
    </source>
</evidence>
<dbReference type="GO" id="GO:0005737">
    <property type="term" value="C:cytoplasm"/>
    <property type="evidence" value="ECO:0007669"/>
    <property type="project" value="UniProtKB-ARBA"/>
</dbReference>
<organism evidence="9 10">
    <name type="scientific">Yoonia tamlensis</name>
    <dbReference type="NCBI Taxonomy" id="390270"/>
    <lineage>
        <taxon>Bacteria</taxon>
        <taxon>Pseudomonadati</taxon>
        <taxon>Pseudomonadota</taxon>
        <taxon>Alphaproteobacteria</taxon>
        <taxon>Rhodobacterales</taxon>
        <taxon>Paracoccaceae</taxon>
        <taxon>Yoonia</taxon>
    </lineage>
</organism>
<dbReference type="Pfam" id="PF03328">
    <property type="entry name" value="HpcH_HpaI"/>
    <property type="match status" value="1"/>
</dbReference>
<name>A0A1I6FTN5_9RHOB</name>
<protein>
    <recommendedName>
        <fullName evidence="7">Hydroxypyruvate/pyruvate aldolase</fullName>
    </recommendedName>
</protein>
<evidence type="ECO:0000256" key="7">
    <source>
        <dbReference type="ARBA" id="ARBA00068169"/>
    </source>
</evidence>
<comment type="cofactor">
    <cofactor evidence="1">
        <name>a divalent metal cation</name>
        <dbReference type="ChEBI" id="CHEBI:60240"/>
    </cofactor>
</comment>
<dbReference type="InterPro" id="IPR005000">
    <property type="entry name" value="Aldolase/citrate-lyase_domain"/>
</dbReference>